<organism evidence="1 2">
    <name type="scientific">Vitreoscilla stercoraria</name>
    <dbReference type="NCBI Taxonomy" id="61"/>
    <lineage>
        <taxon>Bacteria</taxon>
        <taxon>Pseudomonadati</taxon>
        <taxon>Pseudomonadota</taxon>
        <taxon>Betaproteobacteria</taxon>
        <taxon>Neisseriales</taxon>
        <taxon>Neisseriaceae</taxon>
        <taxon>Vitreoscilla</taxon>
    </lineage>
</organism>
<protein>
    <submittedName>
        <fullName evidence="1">Uncharacterized protein</fullName>
    </submittedName>
</protein>
<sequence>MTQTTRLTQQDLKIYPSERLTDTDDGGGLMMGTPLTGMDNELFTPISDVDRTMGAFDARLVYPGVLRNDAEPLYGAHFVITEPPFAQNVSYLAFKATKYGEIRREIMPRIEAYSVPTIEGRMTLLGRQIAGSRIIQAYQRVEAPLPLIGQRYCLSFQQSSTNLIQEYFRILSMTHEVRTFEDANGAEFQRRVIKMETSNALNRDFNGVDYPSNKGYANSPTKILETQVADTAKYYGCRPLDEALPAGSASLKVDDIFEKIVPTSSIETAYVDQYPSKSAYWVQTGQKQAVFTGARSAGDLYLNQSVLPGSVEYANYEDNAQGQLIDGSNVLTIDYENAVIRAMPTLSSNTVIQAIPAAKVSNSVCSTVINIDDTNQGTEWAPLLNPKPVNGSVVVSFMSQGTWYDLKDHGDYNLRDHEGKIRGAVARTGSAIISLPAQPDVGSKIVIQWAPIDFYKTIDDKEIGSNMVLQTLSPEVALLQVPQPIIKPGSVQINTGTAMVVDDGHGALSGVFSGRVDYAAGQIYLNAGSSASSLEISFDSYIAEYVKTPFTLETTANQVMGSIGASIAGTVKIVADLYYHEAIKAWNVMGNGFAEIQERNKLVFTDNGNGQLWMNGRLLAGSSIDYATGLFIVPFNAIKADCVTPSWEATEAVLNQSSIGEWGIFKVVARDVTPIAGNNSYCYKLQSDAVRPYFTTQGISYYSTNILAGKPQPCLCVPNSFVFEVDGIKIYERQGRLYQNINNLTGNGIEVGTLSVYGDLSISNPSLTLGTLKVLSGVYAVGGLLGKQTYGYTLAAPVKPQSFTVYANGQNGLVTGLAGENGIISGAITGTIDTKTGLYELQNDIGFTPESVRYNTVIQSSIPLDSSIIGIDAVRLPPDGRVPIFRSGDMIVISNKERHEIGSTFTANQTISLGRTDIDRVAVVDSNNQQVDANKYTINLDNGTLTWSNPLDLSAYALPLIAHTIREEENRVMSADINGRLKLQFPTNRAYGTQNTYVSSALIGGDMLVRASAPFSQKAWTNIWKDERIGDEILAKLNVRDYPMTLISAGAITERWLLRFTSASQFQVIGESIGLILQSDIVSDLSPVNPATGQPYFTLPRQAFGGGWEAQNCIRFNTYSTPMPIWILRAIQPTAIKQTEKDGFVGCLRGNTVDI</sequence>
<accession>A0ABY4ECV7</accession>
<gene>
    <name evidence="1" type="ORF">LVJ81_06010</name>
</gene>
<keyword evidence="2" id="KW-1185">Reference proteome</keyword>
<dbReference type="EMBL" id="CP091512">
    <property type="protein sequence ID" value="UOO93577.1"/>
    <property type="molecule type" value="Genomic_DNA"/>
</dbReference>
<evidence type="ECO:0000313" key="1">
    <source>
        <dbReference type="EMBL" id="UOO93577.1"/>
    </source>
</evidence>
<reference evidence="1" key="2">
    <citation type="journal article" date="2022" name="Res Sq">
        <title>Evolution of multicellular longitudinally dividing oral cavity symbionts (Neisseriaceae).</title>
        <authorList>
            <person name="Nyongesa S."/>
            <person name="Weber P."/>
            <person name="Bernet E."/>
            <person name="Pullido F."/>
            <person name="Nieckarz M."/>
            <person name="Delaby M."/>
            <person name="Nieves C."/>
            <person name="Viehboeck T."/>
            <person name="Krause N."/>
            <person name="Rivera-Millot A."/>
            <person name="Nakamura A."/>
            <person name="Vischer N."/>
            <person name="VanNieuwenhze M."/>
            <person name="Brun Y."/>
            <person name="Cava F."/>
            <person name="Bulgheresi S."/>
            <person name="Veyrier F."/>
        </authorList>
    </citation>
    <scope>NUCLEOTIDE SEQUENCE</scope>
    <source>
        <strain evidence="1">SAG 1488-6</strain>
    </source>
</reference>
<name>A0ABY4ECV7_VITST</name>
<dbReference type="RefSeq" id="WP_019957783.1">
    <property type="nucleotide sequence ID" value="NZ_CP091512.1"/>
</dbReference>
<proteinExistence type="predicted"/>
<dbReference type="Proteomes" id="UP000832034">
    <property type="component" value="Chromosome"/>
</dbReference>
<evidence type="ECO:0000313" key="2">
    <source>
        <dbReference type="Proteomes" id="UP000832034"/>
    </source>
</evidence>
<reference evidence="1" key="1">
    <citation type="submission" date="2021-12" db="EMBL/GenBank/DDBJ databases">
        <authorList>
            <person name="Veyrier F.J."/>
        </authorList>
    </citation>
    <scope>NUCLEOTIDE SEQUENCE</scope>
    <source>
        <strain evidence="1">SAG 1488-6</strain>
    </source>
</reference>